<accession>A0ABT9ZKG3</accession>
<dbReference type="Proteomes" id="UP001234495">
    <property type="component" value="Unassembled WGS sequence"/>
</dbReference>
<feature type="non-terminal residue" evidence="2">
    <location>
        <position position="1"/>
    </location>
</feature>
<protein>
    <submittedName>
        <fullName evidence="2">Group II intron reverse transcriptase/maturase</fullName>
    </submittedName>
</protein>
<dbReference type="NCBIfam" id="TIGR04416">
    <property type="entry name" value="group_II_RT_mat"/>
    <property type="match status" value="1"/>
</dbReference>
<dbReference type="GO" id="GO:0003964">
    <property type="term" value="F:RNA-directed DNA polymerase activity"/>
    <property type="evidence" value="ECO:0007669"/>
    <property type="project" value="UniProtKB-KW"/>
</dbReference>
<proteinExistence type="predicted"/>
<dbReference type="Pfam" id="PF08388">
    <property type="entry name" value="GIIM"/>
    <property type="match status" value="1"/>
</dbReference>
<organism evidence="2 3">
    <name type="scientific">Metabacillus malikii</name>
    <dbReference type="NCBI Taxonomy" id="1504265"/>
    <lineage>
        <taxon>Bacteria</taxon>
        <taxon>Bacillati</taxon>
        <taxon>Bacillota</taxon>
        <taxon>Bacilli</taxon>
        <taxon>Bacillales</taxon>
        <taxon>Bacillaceae</taxon>
        <taxon>Metabacillus</taxon>
    </lineage>
</organism>
<comment type="caution">
    <text evidence="2">The sequence shown here is derived from an EMBL/GenBank/DDBJ whole genome shotgun (WGS) entry which is preliminary data.</text>
</comment>
<evidence type="ECO:0000313" key="3">
    <source>
        <dbReference type="Proteomes" id="UP001234495"/>
    </source>
</evidence>
<feature type="domain" description="Reverse transcriptase" evidence="1">
    <location>
        <begin position="97"/>
        <end position="325"/>
    </location>
</feature>
<evidence type="ECO:0000313" key="2">
    <source>
        <dbReference type="EMBL" id="MDQ0232783.1"/>
    </source>
</evidence>
<dbReference type="InterPro" id="IPR051083">
    <property type="entry name" value="GrpII_Intron_Splice-Mob/Def"/>
</dbReference>
<dbReference type="PANTHER" id="PTHR34047">
    <property type="entry name" value="NUCLEAR INTRON MATURASE 1, MITOCHONDRIAL-RELATED"/>
    <property type="match status" value="1"/>
</dbReference>
<evidence type="ECO:0000259" key="1">
    <source>
        <dbReference type="PROSITE" id="PS50878"/>
    </source>
</evidence>
<dbReference type="SUPFAM" id="SSF56672">
    <property type="entry name" value="DNA/RNA polymerases"/>
    <property type="match status" value="1"/>
</dbReference>
<dbReference type="CDD" id="cd01651">
    <property type="entry name" value="RT_G2_intron"/>
    <property type="match status" value="1"/>
</dbReference>
<gene>
    <name evidence="2" type="ORF">J2S19_004105</name>
</gene>
<keyword evidence="3" id="KW-1185">Reference proteome</keyword>
<dbReference type="EMBL" id="JAUSUD010000025">
    <property type="protein sequence ID" value="MDQ0232783.1"/>
    <property type="molecule type" value="Genomic_DNA"/>
</dbReference>
<dbReference type="Pfam" id="PF00078">
    <property type="entry name" value="RVT_1"/>
    <property type="match status" value="1"/>
</dbReference>
<dbReference type="InterPro" id="IPR043128">
    <property type="entry name" value="Rev_trsase/Diguanyl_cyclase"/>
</dbReference>
<keyword evidence="2" id="KW-0548">Nucleotidyltransferase</keyword>
<dbReference type="InterPro" id="IPR013597">
    <property type="entry name" value="Mat_intron_G2"/>
</dbReference>
<keyword evidence="2" id="KW-0695">RNA-directed DNA polymerase</keyword>
<dbReference type="InterPro" id="IPR043502">
    <property type="entry name" value="DNA/RNA_pol_sf"/>
</dbReference>
<name>A0ABT9ZKG3_9BACI</name>
<keyword evidence="2" id="KW-0808">Transferase</keyword>
<dbReference type="InterPro" id="IPR030931">
    <property type="entry name" value="Group_II_RT_mat"/>
</dbReference>
<dbReference type="Gene3D" id="3.30.70.270">
    <property type="match status" value="1"/>
</dbReference>
<sequence length="473" mass="55019">GLAKVRKSEGLNNFIVIEISIGEGKRPLAKREKVDTNLREGKEITSMHERKILDKILDRDNLNQAYKQVKKNKGAAGVDGMTVDELAGYMALNKDEIIRQIRKREYNPQPVLRVEIPKPNGGKRLLGIPTVIDRVIQQATAQVLTPMFDKQFNENSYGFRPRRYAEMAILKALEFMNDGYDWIVDIDLERFFDTVHHDRLMNLISRTVDDGDVISLIRKFLVSGVRIDEDYKETIIGTPQGGNLSPLLSNIMLNELDKELENRGLRFVRYADDCIIMVKSEMSAKRVMRSVSRYIEEKLGLIVNVEKSRVTKPNDPDMKFLGFGFFKDYQADLYKAKPHQKSVQNFKYKIKQLTRKNWSVNTKYQVERINQLIRGWVNYFKVGYMKKLLRAIDANTRFRLRMCIWKKWKTATNRRKNLIKLGMDKYSAYKNSHTSKGVTRIAYSWILTTTITNKRLAQFGLISCTKHYNKVHA</sequence>
<reference evidence="2 3" key="1">
    <citation type="submission" date="2023-07" db="EMBL/GenBank/DDBJ databases">
        <title>Genomic Encyclopedia of Type Strains, Phase IV (KMG-IV): sequencing the most valuable type-strain genomes for metagenomic binning, comparative biology and taxonomic classification.</title>
        <authorList>
            <person name="Goeker M."/>
        </authorList>
    </citation>
    <scope>NUCLEOTIDE SEQUENCE [LARGE SCALE GENOMIC DNA]</scope>
    <source>
        <strain evidence="2 3">DSM 29005</strain>
    </source>
</reference>
<dbReference type="PROSITE" id="PS50878">
    <property type="entry name" value="RT_POL"/>
    <property type="match status" value="1"/>
</dbReference>
<dbReference type="PANTHER" id="PTHR34047:SF8">
    <property type="entry name" value="PROTEIN YKFC"/>
    <property type="match status" value="1"/>
</dbReference>
<dbReference type="InterPro" id="IPR000477">
    <property type="entry name" value="RT_dom"/>
</dbReference>